<accession>A0A8T8I0U9</accession>
<evidence type="ECO:0000313" key="14">
    <source>
        <dbReference type="Proteomes" id="UP001195724"/>
    </source>
</evidence>
<keyword evidence="9" id="KW-0472">Membrane</keyword>
<dbReference type="Proteomes" id="UP001195724">
    <property type="component" value="Unassembled WGS sequence"/>
</dbReference>
<evidence type="ECO:0000256" key="1">
    <source>
        <dbReference type="ARBA" id="ARBA00000085"/>
    </source>
</evidence>
<keyword evidence="3" id="KW-0597">Phosphoprotein</keyword>
<comment type="catalytic activity">
    <reaction evidence="1">
        <text>ATP + protein L-histidine = ADP + protein N-phospho-L-histidine.</text>
        <dbReference type="EC" id="2.7.13.3"/>
    </reaction>
</comment>
<name>A0A8T8I0U9_9PSEU</name>
<dbReference type="SUPFAM" id="SSF55874">
    <property type="entry name" value="ATPase domain of HSP90 chaperone/DNA topoisomerase II/histidine kinase"/>
    <property type="match status" value="1"/>
</dbReference>
<evidence type="ECO:0000256" key="9">
    <source>
        <dbReference type="SAM" id="Phobius"/>
    </source>
</evidence>
<dbReference type="Gene3D" id="1.20.5.1930">
    <property type="match status" value="1"/>
</dbReference>
<reference evidence="11 14" key="1">
    <citation type="submission" date="2021-01" db="EMBL/GenBank/DDBJ databases">
        <title>Sequencing the genomes of 1000 actinobacteria strains.</title>
        <authorList>
            <person name="Klenk H.-P."/>
        </authorList>
    </citation>
    <scope>NUCLEOTIDE SEQUENCE [LARGE SCALE GENOMIC DNA]</scope>
    <source>
        <strain evidence="11 14">DSM 44581</strain>
    </source>
</reference>
<sequence length="414" mass="43384">MAEVGGTRSSARLRRAVLDALRVLVFVVVKGTGPAPGSSPRVRSTVVLGAALAVFFAIVPVTPVPSATGGLVVVVGGLLAALPALAVLWRPLVAWRLAVLQLLVAPLVYAPHVDLSRMWGWPWTMGLSLTAASVLYLVAETNEKPVLLQVWALTTAAVAPHLPDWRNLLLVAALAAGVVLLGNAVRLRRQADHRRLVEQSKAHALEERARIARELHDVVSHHMSALVLRADAAAYRLPDLTPEVRAEFDVVQRMARDGLAEMRRMLGVLRSPDDAPGAAPQPGPEDVAGMVARFRATGAEVALRVDGDLGRLPAGVGLSAYRIVQEALSNSGRHAPGAAVSVELAVVGGRLRVTARNAAGLRPALDVDPARPRHGLVGMGERVRALGGGFSAGPTPDGGFAVVADLPLDEGGDG</sequence>
<keyword evidence="7" id="KW-0067">ATP-binding</keyword>
<keyword evidence="9" id="KW-0812">Transmembrane</keyword>
<keyword evidence="9" id="KW-1133">Transmembrane helix</keyword>
<dbReference type="GO" id="GO:0016020">
    <property type="term" value="C:membrane"/>
    <property type="evidence" value="ECO:0007669"/>
    <property type="project" value="InterPro"/>
</dbReference>
<keyword evidence="4" id="KW-0808">Transferase</keyword>
<dbReference type="Gene3D" id="3.30.565.10">
    <property type="entry name" value="Histidine kinase-like ATPase, C-terminal domain"/>
    <property type="match status" value="1"/>
</dbReference>
<dbReference type="InterPro" id="IPR011712">
    <property type="entry name" value="Sig_transdc_His_kin_sub3_dim/P"/>
</dbReference>
<dbReference type="GO" id="GO:0005524">
    <property type="term" value="F:ATP binding"/>
    <property type="evidence" value="ECO:0007669"/>
    <property type="project" value="UniProtKB-KW"/>
</dbReference>
<feature type="transmembrane region" description="Helical" evidence="9">
    <location>
        <begin position="95"/>
        <end position="113"/>
    </location>
</feature>
<dbReference type="PANTHER" id="PTHR24421:SF10">
    <property type="entry name" value="NITRATE_NITRITE SENSOR PROTEIN NARQ"/>
    <property type="match status" value="1"/>
</dbReference>
<dbReference type="RefSeq" id="WP_204841312.1">
    <property type="nucleotide sequence ID" value="NZ_JAFBCL010000001.1"/>
</dbReference>
<evidence type="ECO:0000313" key="12">
    <source>
        <dbReference type="EMBL" id="QTR04475.1"/>
    </source>
</evidence>
<keyword evidence="6 12" id="KW-0418">Kinase</keyword>
<evidence type="ECO:0000256" key="3">
    <source>
        <dbReference type="ARBA" id="ARBA00022553"/>
    </source>
</evidence>
<feature type="domain" description="Signal transduction histidine kinase subgroup 3 dimerisation and phosphoacceptor" evidence="10">
    <location>
        <begin position="207"/>
        <end position="273"/>
    </location>
</feature>
<dbReference type="EC" id="2.7.13.3" evidence="2"/>
<reference evidence="12" key="2">
    <citation type="submission" date="2021-04" db="EMBL/GenBank/DDBJ databases">
        <title>Saccharothrix algeriensis WGS.</title>
        <authorList>
            <person name="Stuskova K."/>
            <person name="Hakalova E."/>
            <person name="Tebbal A.B."/>
            <person name="Eichmeier A."/>
        </authorList>
    </citation>
    <scope>NUCLEOTIDE SEQUENCE</scope>
    <source>
        <strain evidence="12">NRRL B-24137</strain>
    </source>
</reference>
<feature type="transmembrane region" description="Helical" evidence="9">
    <location>
        <begin position="70"/>
        <end position="88"/>
    </location>
</feature>
<evidence type="ECO:0000313" key="13">
    <source>
        <dbReference type="Proteomes" id="UP000671828"/>
    </source>
</evidence>
<dbReference type="EMBL" id="CP072788">
    <property type="protein sequence ID" value="QTR04475.1"/>
    <property type="molecule type" value="Genomic_DNA"/>
</dbReference>
<dbReference type="GO" id="GO:0046983">
    <property type="term" value="F:protein dimerization activity"/>
    <property type="evidence" value="ECO:0007669"/>
    <property type="project" value="InterPro"/>
</dbReference>
<feature type="transmembrane region" description="Helical" evidence="9">
    <location>
        <begin position="119"/>
        <end position="139"/>
    </location>
</feature>
<evidence type="ECO:0000256" key="4">
    <source>
        <dbReference type="ARBA" id="ARBA00022679"/>
    </source>
</evidence>
<dbReference type="PANTHER" id="PTHR24421">
    <property type="entry name" value="NITRATE/NITRITE SENSOR PROTEIN NARX-RELATED"/>
    <property type="match status" value="1"/>
</dbReference>
<organism evidence="12 13">
    <name type="scientific">Saccharothrix algeriensis</name>
    <dbReference type="NCBI Taxonomy" id="173560"/>
    <lineage>
        <taxon>Bacteria</taxon>
        <taxon>Bacillati</taxon>
        <taxon>Actinomycetota</taxon>
        <taxon>Actinomycetes</taxon>
        <taxon>Pseudonocardiales</taxon>
        <taxon>Pseudonocardiaceae</taxon>
        <taxon>Saccharothrix</taxon>
    </lineage>
</organism>
<dbReference type="AlphaFoldDB" id="A0A8T8I0U9"/>
<dbReference type="InterPro" id="IPR036890">
    <property type="entry name" value="HATPase_C_sf"/>
</dbReference>
<feature type="transmembrane region" description="Helical" evidence="9">
    <location>
        <begin position="46"/>
        <end position="64"/>
    </location>
</feature>
<evidence type="ECO:0000259" key="10">
    <source>
        <dbReference type="Pfam" id="PF07730"/>
    </source>
</evidence>
<dbReference type="GO" id="GO:0000155">
    <property type="term" value="F:phosphorelay sensor kinase activity"/>
    <property type="evidence" value="ECO:0007669"/>
    <property type="project" value="InterPro"/>
</dbReference>
<proteinExistence type="predicted"/>
<feature type="transmembrane region" description="Helical" evidence="9">
    <location>
        <begin position="168"/>
        <end position="185"/>
    </location>
</feature>
<keyword evidence="14" id="KW-1185">Reference proteome</keyword>
<feature type="transmembrane region" description="Helical" evidence="9">
    <location>
        <begin position="146"/>
        <end position="162"/>
    </location>
</feature>
<dbReference type="EMBL" id="JAFBCL010000001">
    <property type="protein sequence ID" value="MBM7810325.1"/>
    <property type="molecule type" value="Genomic_DNA"/>
</dbReference>
<protein>
    <recommendedName>
        <fullName evidence="2">histidine kinase</fullName>
        <ecNumber evidence="2">2.7.13.3</ecNumber>
    </recommendedName>
</protein>
<dbReference type="Proteomes" id="UP000671828">
    <property type="component" value="Chromosome"/>
</dbReference>
<keyword evidence="8" id="KW-0902">Two-component regulatory system</keyword>
<evidence type="ECO:0000256" key="7">
    <source>
        <dbReference type="ARBA" id="ARBA00022840"/>
    </source>
</evidence>
<evidence type="ECO:0000313" key="11">
    <source>
        <dbReference type="EMBL" id="MBM7810325.1"/>
    </source>
</evidence>
<dbReference type="CDD" id="cd16917">
    <property type="entry name" value="HATPase_UhpB-NarQ-NarX-like"/>
    <property type="match status" value="1"/>
</dbReference>
<evidence type="ECO:0000256" key="2">
    <source>
        <dbReference type="ARBA" id="ARBA00012438"/>
    </source>
</evidence>
<evidence type="ECO:0000256" key="5">
    <source>
        <dbReference type="ARBA" id="ARBA00022741"/>
    </source>
</evidence>
<evidence type="ECO:0000256" key="6">
    <source>
        <dbReference type="ARBA" id="ARBA00022777"/>
    </source>
</evidence>
<gene>
    <name evidence="12" type="ORF">J7S33_06220</name>
    <name evidence="11" type="ORF">JOE68_001190</name>
</gene>
<dbReference type="Pfam" id="PF07730">
    <property type="entry name" value="HisKA_3"/>
    <property type="match status" value="1"/>
</dbReference>
<dbReference type="InterPro" id="IPR050482">
    <property type="entry name" value="Sensor_HK_TwoCompSys"/>
</dbReference>
<evidence type="ECO:0000256" key="8">
    <source>
        <dbReference type="ARBA" id="ARBA00023012"/>
    </source>
</evidence>
<keyword evidence="5" id="KW-0547">Nucleotide-binding</keyword>